<proteinExistence type="predicted"/>
<dbReference type="EMBL" id="KZ666946">
    <property type="protein sequence ID" value="PPR92806.1"/>
    <property type="molecule type" value="Genomic_DNA"/>
</dbReference>
<accession>A0A2P5WNY0</accession>
<sequence>MATLSINCGEDDIWARKKHTSHSQAPVEDLFMKIEDYKMRNSMNGRCTNQEHLRNRNYAKMSPIPLQINLSIFPFNTVEVSHPKFDTFKVNNTRLKRYFDEIDSVSTETRPSTRACLRPFKNRAKDFPNTDYD</sequence>
<dbReference type="OrthoDB" id="1094981at2759"/>
<organism evidence="1 2">
    <name type="scientific">Gossypium barbadense</name>
    <name type="common">Sea Island cotton</name>
    <name type="synonym">Hibiscus barbadensis</name>
    <dbReference type="NCBI Taxonomy" id="3634"/>
    <lineage>
        <taxon>Eukaryota</taxon>
        <taxon>Viridiplantae</taxon>
        <taxon>Streptophyta</taxon>
        <taxon>Embryophyta</taxon>
        <taxon>Tracheophyta</taxon>
        <taxon>Spermatophyta</taxon>
        <taxon>Magnoliopsida</taxon>
        <taxon>eudicotyledons</taxon>
        <taxon>Gunneridae</taxon>
        <taxon>Pentapetalae</taxon>
        <taxon>rosids</taxon>
        <taxon>malvids</taxon>
        <taxon>Malvales</taxon>
        <taxon>Malvaceae</taxon>
        <taxon>Malvoideae</taxon>
        <taxon>Gossypium</taxon>
    </lineage>
</organism>
<evidence type="ECO:0000313" key="1">
    <source>
        <dbReference type="EMBL" id="PPR92806.1"/>
    </source>
</evidence>
<dbReference type="Proteomes" id="UP000239757">
    <property type="component" value="Unassembled WGS sequence"/>
</dbReference>
<evidence type="ECO:0000313" key="2">
    <source>
        <dbReference type="Proteomes" id="UP000239757"/>
    </source>
</evidence>
<reference evidence="1 2" key="1">
    <citation type="submission" date="2015-01" db="EMBL/GenBank/DDBJ databases">
        <title>Genome of allotetraploid Gossypium barbadense reveals genomic plasticity and fiber elongation in cotton evolution.</title>
        <authorList>
            <person name="Chen X."/>
            <person name="Liu X."/>
            <person name="Zhao B."/>
            <person name="Zheng H."/>
            <person name="Hu Y."/>
            <person name="Lu G."/>
            <person name="Yang C."/>
            <person name="Chen J."/>
            <person name="Shan C."/>
            <person name="Zhang L."/>
            <person name="Zhou Y."/>
            <person name="Wang L."/>
            <person name="Guo W."/>
            <person name="Bai Y."/>
            <person name="Ruan J."/>
            <person name="Shangguan X."/>
            <person name="Mao Y."/>
            <person name="Jiang J."/>
            <person name="Zhu Y."/>
            <person name="Lei J."/>
            <person name="Kang H."/>
            <person name="Chen S."/>
            <person name="He X."/>
            <person name="Wang R."/>
            <person name="Wang Y."/>
            <person name="Chen J."/>
            <person name="Wang L."/>
            <person name="Yu S."/>
            <person name="Wang B."/>
            <person name="Wei J."/>
            <person name="Song S."/>
            <person name="Lu X."/>
            <person name="Gao Z."/>
            <person name="Gu W."/>
            <person name="Deng X."/>
            <person name="Ma D."/>
            <person name="Wang S."/>
            <person name="Liang W."/>
            <person name="Fang L."/>
            <person name="Cai C."/>
            <person name="Zhu X."/>
            <person name="Zhou B."/>
            <person name="Zhang Y."/>
            <person name="Chen Z."/>
            <person name="Xu S."/>
            <person name="Zhu R."/>
            <person name="Wang S."/>
            <person name="Zhang T."/>
            <person name="Zhao G."/>
        </authorList>
    </citation>
    <scope>NUCLEOTIDE SEQUENCE [LARGE SCALE GENOMIC DNA]</scope>
    <source>
        <strain evidence="2">cv. Xinhai21</strain>
        <tissue evidence="1">Leaf</tissue>
    </source>
</reference>
<dbReference type="AlphaFoldDB" id="A0A2P5WNY0"/>
<gene>
    <name evidence="1" type="ORF">GOBAR_AA27866</name>
</gene>
<name>A0A2P5WNY0_GOSBA</name>
<protein>
    <submittedName>
        <fullName evidence="1">Uncharacterized protein</fullName>
    </submittedName>
</protein>